<dbReference type="RefSeq" id="XP_020058168.1">
    <property type="nucleotide sequence ID" value="XM_020200792.1"/>
</dbReference>
<evidence type="ECO:0000313" key="1">
    <source>
        <dbReference type="EMBL" id="OJK01829.1"/>
    </source>
</evidence>
<dbReference type="GeneID" id="30974606"/>
<protein>
    <submittedName>
        <fullName evidence="1">Uncharacterized protein</fullName>
    </submittedName>
</protein>
<gene>
    <name evidence="1" type="ORF">ASPACDRAFT_40641</name>
</gene>
<proteinExistence type="predicted"/>
<dbReference type="Proteomes" id="UP000184546">
    <property type="component" value="Unassembled WGS sequence"/>
</dbReference>
<dbReference type="SUPFAM" id="SSF89372">
    <property type="entry name" value="Fucose-specific lectin"/>
    <property type="match status" value="1"/>
</dbReference>
<keyword evidence="2" id="KW-1185">Reference proteome</keyword>
<accession>A0A1L9X0M1</accession>
<dbReference type="Gene3D" id="2.120.10.70">
    <property type="entry name" value="Fucose-specific lectin"/>
    <property type="match status" value="1"/>
</dbReference>
<dbReference type="EMBL" id="KV878973">
    <property type="protein sequence ID" value="OJK01829.1"/>
    <property type="molecule type" value="Genomic_DNA"/>
</dbReference>
<organism evidence="1 2">
    <name type="scientific">Aspergillus aculeatus (strain ATCC 16872 / CBS 172.66 / WB 5094)</name>
    <dbReference type="NCBI Taxonomy" id="690307"/>
    <lineage>
        <taxon>Eukaryota</taxon>
        <taxon>Fungi</taxon>
        <taxon>Dikarya</taxon>
        <taxon>Ascomycota</taxon>
        <taxon>Pezizomycotina</taxon>
        <taxon>Eurotiomycetes</taxon>
        <taxon>Eurotiomycetidae</taxon>
        <taxon>Eurotiales</taxon>
        <taxon>Aspergillaceae</taxon>
        <taxon>Aspergillus</taxon>
        <taxon>Aspergillus subgen. Circumdati</taxon>
    </lineage>
</organism>
<sequence length="292" mass="32354">MATAEIEAAIATIQSNASLLDKDPQVSNKGTAELKAYFKPPTIQFRLPLARPAQGTSGLSPPYSAREITTALFADGSWTVEKKTPFQPSNDQKWLFYQTAGNLRLMSARYSPESKNWSLQPVQVEEEYKQDDKPMKRMANIFPIVGSALGAVAVLGTTSEKLMLVYQGNDLRTYTLMHENDTWTQAQRPLGDKRIPLQSNLSLYVEGTGNIGLAVNSDMNDIRVVSWSKDKQTWSEATVVAESFKGIEITVASWNSGKLFLFTQAPQSPDINQFSWSGDNWSTPIPVSGHDQ</sequence>
<name>A0A1L9X0M1_ASPA1</name>
<reference evidence="2" key="1">
    <citation type="journal article" date="2017" name="Genome Biol.">
        <title>Comparative genomics reveals high biological diversity and specific adaptations in the industrially and medically important fungal genus Aspergillus.</title>
        <authorList>
            <person name="de Vries R.P."/>
            <person name="Riley R."/>
            <person name="Wiebenga A."/>
            <person name="Aguilar-Osorio G."/>
            <person name="Amillis S."/>
            <person name="Uchima C.A."/>
            <person name="Anderluh G."/>
            <person name="Asadollahi M."/>
            <person name="Askin M."/>
            <person name="Barry K."/>
            <person name="Battaglia E."/>
            <person name="Bayram O."/>
            <person name="Benocci T."/>
            <person name="Braus-Stromeyer S.A."/>
            <person name="Caldana C."/>
            <person name="Canovas D."/>
            <person name="Cerqueira G.C."/>
            <person name="Chen F."/>
            <person name="Chen W."/>
            <person name="Choi C."/>
            <person name="Clum A."/>
            <person name="Dos Santos R.A."/>
            <person name="Damasio A.R."/>
            <person name="Diallinas G."/>
            <person name="Emri T."/>
            <person name="Fekete E."/>
            <person name="Flipphi M."/>
            <person name="Freyberg S."/>
            <person name="Gallo A."/>
            <person name="Gournas C."/>
            <person name="Habgood R."/>
            <person name="Hainaut M."/>
            <person name="Harispe M.L."/>
            <person name="Henrissat B."/>
            <person name="Hilden K.S."/>
            <person name="Hope R."/>
            <person name="Hossain A."/>
            <person name="Karabika E."/>
            <person name="Karaffa L."/>
            <person name="Karanyi Z."/>
            <person name="Krasevec N."/>
            <person name="Kuo A."/>
            <person name="Kusch H."/>
            <person name="LaButti K."/>
            <person name="Lagendijk E.L."/>
            <person name="Lapidus A."/>
            <person name="Levasseur A."/>
            <person name="Lindquist E."/>
            <person name="Lipzen A."/>
            <person name="Logrieco A.F."/>
            <person name="MacCabe A."/>
            <person name="Maekelae M.R."/>
            <person name="Malavazi I."/>
            <person name="Melin P."/>
            <person name="Meyer V."/>
            <person name="Mielnichuk N."/>
            <person name="Miskei M."/>
            <person name="Molnar A.P."/>
            <person name="Mule G."/>
            <person name="Ngan C.Y."/>
            <person name="Orejas M."/>
            <person name="Orosz E."/>
            <person name="Ouedraogo J.P."/>
            <person name="Overkamp K.M."/>
            <person name="Park H.-S."/>
            <person name="Perrone G."/>
            <person name="Piumi F."/>
            <person name="Punt P.J."/>
            <person name="Ram A.F."/>
            <person name="Ramon A."/>
            <person name="Rauscher S."/>
            <person name="Record E."/>
            <person name="Riano-Pachon D.M."/>
            <person name="Robert V."/>
            <person name="Roehrig J."/>
            <person name="Ruller R."/>
            <person name="Salamov A."/>
            <person name="Salih N.S."/>
            <person name="Samson R.A."/>
            <person name="Sandor E."/>
            <person name="Sanguinetti M."/>
            <person name="Schuetze T."/>
            <person name="Sepcic K."/>
            <person name="Shelest E."/>
            <person name="Sherlock G."/>
            <person name="Sophianopoulou V."/>
            <person name="Squina F.M."/>
            <person name="Sun H."/>
            <person name="Susca A."/>
            <person name="Todd R.B."/>
            <person name="Tsang A."/>
            <person name="Unkles S.E."/>
            <person name="van de Wiele N."/>
            <person name="van Rossen-Uffink D."/>
            <person name="Oliveira J.V."/>
            <person name="Vesth T.C."/>
            <person name="Visser J."/>
            <person name="Yu J.-H."/>
            <person name="Zhou M."/>
            <person name="Andersen M.R."/>
            <person name="Archer D.B."/>
            <person name="Baker S.E."/>
            <person name="Benoit I."/>
            <person name="Brakhage A.A."/>
            <person name="Braus G.H."/>
            <person name="Fischer R."/>
            <person name="Frisvad J.C."/>
            <person name="Goldman G.H."/>
            <person name="Houbraken J."/>
            <person name="Oakley B."/>
            <person name="Pocsi I."/>
            <person name="Scazzocchio C."/>
            <person name="Seiboth B."/>
            <person name="vanKuyk P.A."/>
            <person name="Wortman J."/>
            <person name="Dyer P.S."/>
            <person name="Grigoriev I.V."/>
        </authorList>
    </citation>
    <scope>NUCLEOTIDE SEQUENCE [LARGE SCALE GENOMIC DNA]</scope>
    <source>
        <strain evidence="2">ATCC 16872 / CBS 172.66 / WB 5094</strain>
    </source>
</reference>
<evidence type="ECO:0000313" key="2">
    <source>
        <dbReference type="Proteomes" id="UP000184546"/>
    </source>
</evidence>
<dbReference type="AlphaFoldDB" id="A0A1L9X0M1"/>
<dbReference type="VEuPathDB" id="FungiDB:ASPACDRAFT_40641"/>